<dbReference type="SUPFAM" id="SSF48264">
    <property type="entry name" value="Cytochrome P450"/>
    <property type="match status" value="1"/>
</dbReference>
<dbReference type="GO" id="GO:0004497">
    <property type="term" value="F:monooxygenase activity"/>
    <property type="evidence" value="ECO:0007669"/>
    <property type="project" value="InterPro"/>
</dbReference>
<organism evidence="2 3">
    <name type="scientific">Colletotrichum tanaceti</name>
    <dbReference type="NCBI Taxonomy" id="1306861"/>
    <lineage>
        <taxon>Eukaryota</taxon>
        <taxon>Fungi</taxon>
        <taxon>Dikarya</taxon>
        <taxon>Ascomycota</taxon>
        <taxon>Pezizomycotina</taxon>
        <taxon>Sordariomycetes</taxon>
        <taxon>Hypocreomycetidae</taxon>
        <taxon>Glomerellales</taxon>
        <taxon>Glomerellaceae</taxon>
        <taxon>Colletotrichum</taxon>
        <taxon>Colletotrichum destructivum species complex</taxon>
    </lineage>
</organism>
<comment type="caution">
    <text evidence="2">The sequence shown here is derived from an EMBL/GenBank/DDBJ whole genome shotgun (WGS) entry which is preliminary data.</text>
</comment>
<keyword evidence="1" id="KW-1133">Transmembrane helix</keyword>
<evidence type="ECO:0008006" key="4">
    <source>
        <dbReference type="Google" id="ProtNLM"/>
    </source>
</evidence>
<dbReference type="Proteomes" id="UP000310108">
    <property type="component" value="Unassembled WGS sequence"/>
</dbReference>
<keyword evidence="1" id="KW-0472">Membrane</keyword>
<dbReference type="STRING" id="1306861.A0A4U6X7F9"/>
<gene>
    <name evidence="2" type="ORF">CTA1_10812</name>
</gene>
<feature type="transmembrane region" description="Helical" evidence="1">
    <location>
        <begin position="6"/>
        <end position="22"/>
    </location>
</feature>
<evidence type="ECO:0000313" key="3">
    <source>
        <dbReference type="Proteomes" id="UP000310108"/>
    </source>
</evidence>
<dbReference type="GO" id="GO:0005506">
    <property type="term" value="F:iron ion binding"/>
    <property type="evidence" value="ECO:0007669"/>
    <property type="project" value="InterPro"/>
</dbReference>
<name>A0A4U6X7F9_9PEZI</name>
<dbReference type="Gene3D" id="1.10.630.10">
    <property type="entry name" value="Cytochrome P450"/>
    <property type="match status" value="1"/>
</dbReference>
<accession>A0A4U6X7F9</accession>
<proteinExistence type="predicted"/>
<dbReference type="GO" id="GO:0020037">
    <property type="term" value="F:heme binding"/>
    <property type="evidence" value="ECO:0007669"/>
    <property type="project" value="InterPro"/>
</dbReference>
<dbReference type="EMBL" id="PJEX01000552">
    <property type="protein sequence ID" value="TKW49397.1"/>
    <property type="molecule type" value="Genomic_DNA"/>
</dbReference>
<protein>
    <recommendedName>
        <fullName evidence="4">Cytochrome P450</fullName>
    </recommendedName>
</protein>
<reference evidence="2 3" key="1">
    <citation type="journal article" date="2019" name="PLoS ONE">
        <title>Comparative genome analysis indicates high evolutionary potential of pathogenicity genes in Colletotrichum tanaceti.</title>
        <authorList>
            <person name="Lelwala R.V."/>
            <person name="Korhonen P.K."/>
            <person name="Young N.D."/>
            <person name="Scott J.B."/>
            <person name="Ades P.A."/>
            <person name="Gasser R.B."/>
            <person name="Taylor P.W.J."/>
        </authorList>
    </citation>
    <scope>NUCLEOTIDE SEQUENCE [LARGE SCALE GENOMIC DNA]</scope>
    <source>
        <strain evidence="2">BRIP57314</strain>
    </source>
</reference>
<dbReference type="AlphaFoldDB" id="A0A4U6X7F9"/>
<keyword evidence="3" id="KW-1185">Reference proteome</keyword>
<dbReference type="InterPro" id="IPR036396">
    <property type="entry name" value="Cyt_P450_sf"/>
</dbReference>
<dbReference type="GO" id="GO:0016705">
    <property type="term" value="F:oxidoreductase activity, acting on paired donors, with incorporation or reduction of molecular oxygen"/>
    <property type="evidence" value="ECO:0007669"/>
    <property type="project" value="InterPro"/>
</dbReference>
<evidence type="ECO:0000256" key="1">
    <source>
        <dbReference type="SAM" id="Phobius"/>
    </source>
</evidence>
<keyword evidence="1" id="KW-0812">Transmembrane</keyword>
<evidence type="ECO:0000313" key="2">
    <source>
        <dbReference type="EMBL" id="TKW49397.1"/>
    </source>
</evidence>
<sequence length="224" mass="24882">MHDKLFCEYSLIIIIIFIIIIAKRCAQLGDKKHLNGAASGTETGDELIDFMCFILDIVDDDERAADLVTITVWIGMHHLQITLLSTLLDMIDVPELADQINSPLSGPSRGVEADLSTLNTCTRTDSSPWALLRAAMFESIRLCGPASGLARIISCPRDLALASEPSVKLNPGSFYSYRMPEKYGPDAKQYNLQRFLTSVPDISSKEFIIWGLKGPRICLGRWFT</sequence>